<evidence type="ECO:0000256" key="2">
    <source>
        <dbReference type="ARBA" id="ARBA00023002"/>
    </source>
</evidence>
<proteinExistence type="inferred from homology"/>
<dbReference type="Gene3D" id="3.40.640.10">
    <property type="entry name" value="Type I PLP-dependent aspartate aminotransferase-like (Major domain)"/>
    <property type="match status" value="1"/>
</dbReference>
<dbReference type="EC" id="1.4.4.2" evidence="4"/>
<dbReference type="NCBIfam" id="NF001696">
    <property type="entry name" value="PRK00451.1"/>
    <property type="match status" value="1"/>
</dbReference>
<accession>A0A7V2ATA3</accession>
<dbReference type="Pfam" id="PF02347">
    <property type="entry name" value="GDC-P"/>
    <property type="match status" value="1"/>
</dbReference>
<comment type="function">
    <text evidence="1 4">The glycine cleavage system catalyzes the degradation of glycine. The P protein binds the alpha-amino group of glycine through its pyridoxal phosphate cofactor; CO(2) is released and the remaining methylamine moiety is then transferred to the lipoamide cofactor of the H protein.</text>
</comment>
<protein>
    <recommendedName>
        <fullName evidence="4">Probable glycine dehydrogenase (decarboxylating) subunit 1</fullName>
        <ecNumber evidence="4">1.4.4.2</ecNumber>
    </recommendedName>
    <alternativeName>
        <fullName evidence="4">Glycine cleavage system P-protein subunit 1</fullName>
    </alternativeName>
    <alternativeName>
        <fullName evidence="4">Glycine decarboxylase subunit 1</fullName>
    </alternativeName>
    <alternativeName>
        <fullName evidence="4">Glycine dehydrogenase (aminomethyl-transferring) subunit 1</fullName>
    </alternativeName>
</protein>
<dbReference type="HAMAP" id="MF_00712">
    <property type="entry name" value="GcvPA"/>
    <property type="match status" value="1"/>
</dbReference>
<feature type="domain" description="Glycine cleavage system P-protein N-terminal" evidence="5">
    <location>
        <begin position="2"/>
        <end position="439"/>
    </location>
</feature>
<dbReference type="InterPro" id="IPR020581">
    <property type="entry name" value="GDC_P"/>
</dbReference>
<dbReference type="InterPro" id="IPR015424">
    <property type="entry name" value="PyrdxlP-dep_Trfase"/>
</dbReference>
<comment type="subunit">
    <text evidence="4">The glycine cleavage system is composed of four proteins: P, T, L and H. In this organism, the P 'protein' is a heterodimer of two subunits.</text>
</comment>
<keyword evidence="2 4" id="KW-0560">Oxidoreductase</keyword>
<evidence type="ECO:0000256" key="4">
    <source>
        <dbReference type="HAMAP-Rule" id="MF_00712"/>
    </source>
</evidence>
<reference evidence="6" key="1">
    <citation type="journal article" date="2020" name="mSystems">
        <title>Genome- and Community-Level Interaction Insights into Carbon Utilization and Element Cycling Functions of Hydrothermarchaeota in Hydrothermal Sediment.</title>
        <authorList>
            <person name="Zhou Z."/>
            <person name="Liu Y."/>
            <person name="Xu W."/>
            <person name="Pan J."/>
            <person name="Luo Z.H."/>
            <person name="Li M."/>
        </authorList>
    </citation>
    <scope>NUCLEOTIDE SEQUENCE [LARGE SCALE GENOMIC DNA]</scope>
    <source>
        <strain evidence="6">SpSt-1233</strain>
    </source>
</reference>
<gene>
    <name evidence="4" type="primary">gcvPA</name>
    <name evidence="6" type="ORF">ENO08_00105</name>
</gene>
<dbReference type="CDD" id="cd00613">
    <property type="entry name" value="GDC-P"/>
    <property type="match status" value="1"/>
</dbReference>
<comment type="caution">
    <text evidence="6">The sequence shown here is derived from an EMBL/GenBank/DDBJ whole genome shotgun (WGS) entry which is preliminary data.</text>
</comment>
<dbReference type="InterPro" id="IPR015422">
    <property type="entry name" value="PyrdxlP-dep_Trfase_small"/>
</dbReference>
<dbReference type="PANTHER" id="PTHR42806:SF1">
    <property type="entry name" value="GLYCINE DEHYDROGENASE (DECARBOXYLATING)"/>
    <property type="match status" value="1"/>
</dbReference>
<dbReference type="GO" id="GO:0019464">
    <property type="term" value="P:glycine decarboxylation via glycine cleavage system"/>
    <property type="evidence" value="ECO:0007669"/>
    <property type="project" value="UniProtKB-UniRule"/>
</dbReference>
<dbReference type="EMBL" id="DSEC01000010">
    <property type="protein sequence ID" value="HER42847.1"/>
    <property type="molecule type" value="Genomic_DNA"/>
</dbReference>
<dbReference type="PIRSF" id="PIRSF006815">
    <property type="entry name" value="GcvPA"/>
    <property type="match status" value="1"/>
</dbReference>
<dbReference type="AlphaFoldDB" id="A0A7V2ATA3"/>
<evidence type="ECO:0000259" key="5">
    <source>
        <dbReference type="Pfam" id="PF02347"/>
    </source>
</evidence>
<organism evidence="6">
    <name type="scientific">Eiseniibacteriota bacterium</name>
    <dbReference type="NCBI Taxonomy" id="2212470"/>
    <lineage>
        <taxon>Bacteria</taxon>
        <taxon>Candidatus Eiseniibacteriota</taxon>
    </lineage>
</organism>
<evidence type="ECO:0000313" key="6">
    <source>
        <dbReference type="EMBL" id="HER42847.1"/>
    </source>
</evidence>
<dbReference type="GO" id="GO:0004375">
    <property type="term" value="F:glycine dehydrogenase (decarboxylating) activity"/>
    <property type="evidence" value="ECO:0007669"/>
    <property type="project" value="UniProtKB-EC"/>
</dbReference>
<comment type="similarity">
    <text evidence="4">Belongs to the GcvP family. N-terminal subunit subfamily.</text>
</comment>
<dbReference type="InterPro" id="IPR023010">
    <property type="entry name" value="GcvPA"/>
</dbReference>
<evidence type="ECO:0000256" key="1">
    <source>
        <dbReference type="ARBA" id="ARBA00003788"/>
    </source>
</evidence>
<dbReference type="InterPro" id="IPR015421">
    <property type="entry name" value="PyrdxlP-dep_Trfase_major"/>
</dbReference>
<name>A0A7V2ATA3_UNCEI</name>
<comment type="catalytic activity">
    <reaction evidence="3 4">
        <text>N(6)-[(R)-lipoyl]-L-lysyl-[glycine-cleavage complex H protein] + glycine + H(+) = N(6)-[(R)-S(8)-aminomethyldihydrolipoyl]-L-lysyl-[glycine-cleavage complex H protein] + CO2</text>
        <dbReference type="Rhea" id="RHEA:24304"/>
        <dbReference type="Rhea" id="RHEA-COMP:10494"/>
        <dbReference type="Rhea" id="RHEA-COMP:10495"/>
        <dbReference type="ChEBI" id="CHEBI:15378"/>
        <dbReference type="ChEBI" id="CHEBI:16526"/>
        <dbReference type="ChEBI" id="CHEBI:57305"/>
        <dbReference type="ChEBI" id="CHEBI:83099"/>
        <dbReference type="ChEBI" id="CHEBI:83143"/>
        <dbReference type="EC" id="1.4.4.2"/>
    </reaction>
</comment>
<evidence type="ECO:0000256" key="3">
    <source>
        <dbReference type="ARBA" id="ARBA00049026"/>
    </source>
</evidence>
<dbReference type="SUPFAM" id="SSF53383">
    <property type="entry name" value="PLP-dependent transferases"/>
    <property type="match status" value="1"/>
</dbReference>
<dbReference type="PANTHER" id="PTHR42806">
    <property type="entry name" value="GLYCINE CLEAVAGE SYSTEM P-PROTEIN"/>
    <property type="match status" value="1"/>
</dbReference>
<dbReference type="Proteomes" id="UP000886069">
    <property type="component" value="Unassembled WGS sequence"/>
</dbReference>
<dbReference type="Gene3D" id="3.90.1150.10">
    <property type="entry name" value="Aspartate Aminotransferase, domain 1"/>
    <property type="match status" value="1"/>
</dbReference>
<dbReference type="InterPro" id="IPR049315">
    <property type="entry name" value="GDC-P_N"/>
</dbReference>
<sequence length="448" mass="48457">MSYVQNTDDDRKSMLKAVGASSIEELLEPIGRELRPRKPIDLEGPMSESEVSSLLESLAGRNRPATKLSSFLGGGIYDRHIPATVRYVLSRSEFYTSYTPYQAEVSQGTLQAIYEYQSLICRLTGMEVANASMYDGATALAEAILMAHGIKRGGRILVPRTIPPRAREVLGGYMSGRGIEIEEIPFGESGTIDPGRLEEMLSGGAAAVVMAQPNYFGLIEPAEEISKVVRGAKALLVSYVDPLSLALLTPPGGYGADIAVGEGQSLGNPQNFGGPLLGFMATRRDLMRRMPGRLISGTVDLDGKRGYVMTLQTREQHIRREKATSNICTNEGLCALAAAVYLSSLGESGFREAALQSMAKSHTLYGMLDGLPGFELPFGKNFFQEFVVRTKGSAGDFLAGARSRGILAGLELDRAFPELGGDAILVAVTEKRTRAELEAYRDLARGWR</sequence>
<dbReference type="GO" id="GO:0009116">
    <property type="term" value="P:nucleoside metabolic process"/>
    <property type="evidence" value="ECO:0007669"/>
    <property type="project" value="InterPro"/>
</dbReference>